<name>A0A9W6TBB2_9STRA</name>
<keyword evidence="1" id="KW-0732">Signal</keyword>
<sequence>MGLWLVAALLRSPPSEGIVVDATLSELSSDSSLSRNIGWCFFGCAVASCDSVICRSGKLFKLRVALETLGVLAEKSADATKIIAIATSSFIVASRGWLSNGAVIETSKLQRSTSASRSPASRSRLHHLLLHEVVQRIAIVADPQDFHIEGLAYSSISAALHPSIIFFFSTVVGKAESASTIDGADTLRCRA</sequence>
<comment type="caution">
    <text evidence="2">The sequence shown here is derived from an EMBL/GenBank/DDBJ whole genome shotgun (WGS) entry which is preliminary data.</text>
</comment>
<dbReference type="EMBL" id="BSXW01000029">
    <property type="protein sequence ID" value="GMF10030.1"/>
    <property type="molecule type" value="Genomic_DNA"/>
</dbReference>
<dbReference type="Proteomes" id="UP001165083">
    <property type="component" value="Unassembled WGS sequence"/>
</dbReference>
<feature type="chain" id="PRO_5040920978" evidence="1">
    <location>
        <begin position="18"/>
        <end position="191"/>
    </location>
</feature>
<evidence type="ECO:0000256" key="1">
    <source>
        <dbReference type="SAM" id="SignalP"/>
    </source>
</evidence>
<reference evidence="2" key="1">
    <citation type="submission" date="2023-04" db="EMBL/GenBank/DDBJ databases">
        <title>Phytophthora lilii NBRC 32176.</title>
        <authorList>
            <person name="Ichikawa N."/>
            <person name="Sato H."/>
            <person name="Tonouchi N."/>
        </authorList>
    </citation>
    <scope>NUCLEOTIDE SEQUENCE</scope>
    <source>
        <strain evidence="2">NBRC 32176</strain>
    </source>
</reference>
<accession>A0A9W6TBB2</accession>
<dbReference type="AlphaFoldDB" id="A0A9W6TBB2"/>
<evidence type="ECO:0000313" key="2">
    <source>
        <dbReference type="EMBL" id="GMF10030.1"/>
    </source>
</evidence>
<gene>
    <name evidence="2" type="ORF">Plil01_000088300</name>
</gene>
<protein>
    <submittedName>
        <fullName evidence="2">Unnamed protein product</fullName>
    </submittedName>
</protein>
<keyword evidence="3" id="KW-1185">Reference proteome</keyword>
<organism evidence="2 3">
    <name type="scientific">Phytophthora lilii</name>
    <dbReference type="NCBI Taxonomy" id="2077276"/>
    <lineage>
        <taxon>Eukaryota</taxon>
        <taxon>Sar</taxon>
        <taxon>Stramenopiles</taxon>
        <taxon>Oomycota</taxon>
        <taxon>Peronosporomycetes</taxon>
        <taxon>Peronosporales</taxon>
        <taxon>Peronosporaceae</taxon>
        <taxon>Phytophthora</taxon>
    </lineage>
</organism>
<evidence type="ECO:0000313" key="3">
    <source>
        <dbReference type="Proteomes" id="UP001165083"/>
    </source>
</evidence>
<proteinExistence type="predicted"/>
<feature type="signal peptide" evidence="1">
    <location>
        <begin position="1"/>
        <end position="17"/>
    </location>
</feature>